<comment type="caution">
    <text evidence="1">The sequence shown here is derived from an EMBL/GenBank/DDBJ whole genome shotgun (WGS) entry which is preliminary data.</text>
</comment>
<accession>A0A6V8NZ72</accession>
<evidence type="ECO:0000313" key="2">
    <source>
        <dbReference type="Proteomes" id="UP000543224"/>
    </source>
</evidence>
<dbReference type="EMBL" id="BLRX01000071">
    <property type="protein sequence ID" value="GFP25323.1"/>
    <property type="molecule type" value="Genomic_DNA"/>
</dbReference>
<dbReference type="Proteomes" id="UP000543224">
    <property type="component" value="Unassembled WGS sequence"/>
</dbReference>
<dbReference type="InterPro" id="IPR014846">
    <property type="entry name" value="DUF1786_pyruvate_format-lyase"/>
</dbReference>
<proteinExistence type="predicted"/>
<dbReference type="Pfam" id="PF08735">
    <property type="entry name" value="DUF1786"/>
    <property type="match status" value="1"/>
</dbReference>
<evidence type="ECO:0008006" key="3">
    <source>
        <dbReference type="Google" id="ProtNLM"/>
    </source>
</evidence>
<reference evidence="1 2" key="1">
    <citation type="journal article" date="2020" name="Front. Microbiol.">
        <title>Single-cell genomics of novel Actinobacteria with the Wood-Ljungdahl pathway discovered in a serpentinizing system.</title>
        <authorList>
            <person name="Merino N."/>
            <person name="Kawai M."/>
            <person name="Boyd E.S."/>
            <person name="Colman D.R."/>
            <person name="McGlynn S.E."/>
            <person name="Nealson K.H."/>
            <person name="Kurokawa K."/>
            <person name="Hongoh Y."/>
        </authorList>
    </citation>
    <scope>NUCLEOTIDE SEQUENCE [LARGE SCALE GENOMIC DNA]</scope>
    <source>
        <strain evidence="1 2">S25</strain>
    </source>
</reference>
<dbReference type="AlphaFoldDB" id="A0A6V8NZ72"/>
<evidence type="ECO:0000313" key="1">
    <source>
        <dbReference type="EMBL" id="GFP25323.1"/>
    </source>
</evidence>
<protein>
    <recommendedName>
        <fullName evidence="3">Pyruvate formate lyase-activating protein</fullName>
    </recommendedName>
</protein>
<organism evidence="1 2">
    <name type="scientific">Candidatus Hakubella thermalkaliphila</name>
    <dbReference type="NCBI Taxonomy" id="2754717"/>
    <lineage>
        <taxon>Bacteria</taxon>
        <taxon>Bacillati</taxon>
        <taxon>Actinomycetota</taxon>
        <taxon>Actinomycetota incertae sedis</taxon>
        <taxon>Candidatus Hakubellales</taxon>
        <taxon>Candidatus Hakubellaceae</taxon>
        <taxon>Candidatus Hakubella</taxon>
    </lineage>
</organism>
<name>A0A6V8NZ72_9ACTN</name>
<dbReference type="PIRSF" id="PIRSF029129">
    <property type="entry name" value="DUF1786_pyruvate_format-lyase"/>
    <property type="match status" value="1"/>
</dbReference>
<sequence length="361" mass="39505">MSSPEQFLAIDVGAGTQDILLYEKGKPPENCLKMVVPSRTITVARRIREATEAKVPIFLKGNLMGGGACVEAITGHLRAGLEAYATPLAAKTIRDNPAEVLEMGVKIGEAGPEEAVPIDLRDIDLPCLRQALFLFDVPLPERFAIAVQDHGECLEGSNRRFRFAYWERFIREGGKLDGLIYKEPPLFMTRMRAIQRDVPGALVMDTGAAAMWGAFCDQKVFRRRGEGVLVVNIGNSHTLGALVQDGRVWGLFEHHTARMTPAKLEDYLDRLRQGSLSNKEIYADGGHGCVIHPSFSRGLLFNFVTITGPNRHLASNSGYYFAVPYGDMMLTGCFGLLAAAGMLGSNCSPLQIRPHSGSPPF</sequence>
<gene>
    <name evidence="1" type="ORF">HKBW3S25_00795</name>
</gene>